<gene>
    <name evidence="1" type="ORF">DS2_04990</name>
</gene>
<organism evidence="1 2">
    <name type="scientific">Catenovulum agarivorans DS-2</name>
    <dbReference type="NCBI Taxonomy" id="1328313"/>
    <lineage>
        <taxon>Bacteria</taxon>
        <taxon>Pseudomonadati</taxon>
        <taxon>Pseudomonadota</taxon>
        <taxon>Gammaproteobacteria</taxon>
        <taxon>Alteromonadales</taxon>
        <taxon>Alteromonadaceae</taxon>
        <taxon>Catenovulum</taxon>
    </lineage>
</organism>
<comment type="caution">
    <text evidence="1">The sequence shown here is derived from an EMBL/GenBank/DDBJ whole genome shotgun (WGS) entry which is preliminary data.</text>
</comment>
<dbReference type="GO" id="GO:0016740">
    <property type="term" value="F:transferase activity"/>
    <property type="evidence" value="ECO:0007669"/>
    <property type="project" value="UniProtKB-KW"/>
</dbReference>
<dbReference type="eggNOG" id="COG1216">
    <property type="taxonomic scope" value="Bacteria"/>
</dbReference>
<dbReference type="STRING" id="1328313.DS2_04990"/>
<name>W7R0P0_9ALTE</name>
<evidence type="ECO:0000313" key="2">
    <source>
        <dbReference type="Proteomes" id="UP000019276"/>
    </source>
</evidence>
<keyword evidence="1" id="KW-0808">Transferase</keyword>
<dbReference type="RefSeq" id="WP_235188544.1">
    <property type="nucleotide sequence ID" value="NZ_ARZY01000006.1"/>
</dbReference>
<dbReference type="InterPro" id="IPR029465">
    <property type="entry name" value="ATPgrasp_TupA"/>
</dbReference>
<sequence length="283" mass="33241">MLFSQLEWQLFTTSIRFYKKHHYWPNIRQPKTFSEKIQYRKFFQRHPLFEQCADKLAVREYVATMVGETFLVPLLDVVDQVEQLSFADYGDNFVVKANHDSGSVFLCQQGQYDAHKIAKKLAKKLAINSGRKRNEPWYSNIQPKILVEQLLLSSAQQLPEDYKFHVFNRPSGQTFFLQVDFDRHTQHGRCIYDENGQVTDISLHKPSNNKPLPKIENFSEMVEIALKLAKPFDYVRVDLYNLDGQIYFGELTFAHGSGFRKFTPQKYDKLWGNLWQLTANPML</sequence>
<keyword evidence="2" id="KW-1185">Reference proteome</keyword>
<proteinExistence type="predicted"/>
<dbReference type="Pfam" id="PF14305">
    <property type="entry name" value="ATPgrasp_TupA"/>
    <property type="match status" value="1"/>
</dbReference>
<dbReference type="AlphaFoldDB" id="W7R0P0"/>
<protein>
    <submittedName>
        <fullName evidence="1">Glycosyltransferase</fullName>
    </submittedName>
</protein>
<dbReference type="EMBL" id="ARZY01000006">
    <property type="protein sequence ID" value="EWH11185.1"/>
    <property type="molecule type" value="Genomic_DNA"/>
</dbReference>
<dbReference type="Proteomes" id="UP000019276">
    <property type="component" value="Unassembled WGS sequence"/>
</dbReference>
<accession>W7R0P0</accession>
<reference evidence="1 2" key="1">
    <citation type="journal article" date="2014" name="Genome Announc.">
        <title>Draft Genome Sequence of the Agar-Degrading Bacterium Catenovulum sp. Strain DS-2, Isolated from Intestines of Haliotis diversicolor.</title>
        <authorList>
            <person name="Shan D."/>
            <person name="Li X."/>
            <person name="Gu Z."/>
            <person name="Wei G."/>
            <person name="Gao Z."/>
            <person name="Shao Z."/>
        </authorList>
    </citation>
    <scope>NUCLEOTIDE SEQUENCE [LARGE SCALE GENOMIC DNA]</scope>
    <source>
        <strain evidence="1 2">DS-2</strain>
    </source>
</reference>
<evidence type="ECO:0000313" key="1">
    <source>
        <dbReference type="EMBL" id="EWH11185.1"/>
    </source>
</evidence>